<proteinExistence type="predicted"/>
<keyword evidence="2" id="KW-0808">Transferase</keyword>
<dbReference type="AlphaFoldDB" id="A0AAU9VWR5"/>
<dbReference type="GO" id="GO:0005886">
    <property type="term" value="C:plasma membrane"/>
    <property type="evidence" value="ECO:0007669"/>
    <property type="project" value="TreeGrafter"/>
</dbReference>
<dbReference type="PANTHER" id="PTHR40048:SF1">
    <property type="entry name" value="RHAMNOSYL O-METHYLTRANSFERASE"/>
    <property type="match status" value="1"/>
</dbReference>
<dbReference type="Proteomes" id="UP001159428">
    <property type="component" value="Unassembled WGS sequence"/>
</dbReference>
<keyword evidence="1" id="KW-0489">Methyltransferase</keyword>
<dbReference type="Gene3D" id="3.40.50.150">
    <property type="entry name" value="Vaccinia Virus protein VP39"/>
    <property type="match status" value="1"/>
</dbReference>
<dbReference type="GO" id="GO:0008168">
    <property type="term" value="F:methyltransferase activity"/>
    <property type="evidence" value="ECO:0007669"/>
    <property type="project" value="UniProtKB-KW"/>
</dbReference>
<keyword evidence="4" id="KW-1185">Reference proteome</keyword>
<sequence>GKYITTYRGVPLMKDPFTLAVVPQLLWELKPRTIIEFGSYAGASALWMADLLRQYNYESRVLSLDIDLSMLAPLARDSRSDISFIEGDIFDVEKHFHEELLESLPHPWFLSEDSHVNMIGVLEHFHKFMQPGDYLCIEDTNPTGPEISGQGLIKDLGYSMFGDSKLNDLKRFLKDHPGKYMVDQKYTDFYGYNVTLNTNGFLKRV</sequence>
<dbReference type="InterPro" id="IPR029063">
    <property type="entry name" value="SAM-dependent_MTases_sf"/>
</dbReference>
<dbReference type="SUPFAM" id="SSF53335">
    <property type="entry name" value="S-adenosyl-L-methionine-dependent methyltransferases"/>
    <property type="match status" value="1"/>
</dbReference>
<accession>A0AAU9VWR5</accession>
<dbReference type="PANTHER" id="PTHR40048">
    <property type="entry name" value="RHAMNOSYL O-METHYLTRANSFERASE"/>
    <property type="match status" value="1"/>
</dbReference>
<comment type="caution">
    <text evidence="3">The sequence shown here is derived from an EMBL/GenBank/DDBJ whole genome shotgun (WGS) entry which is preliminary data.</text>
</comment>
<dbReference type="GO" id="GO:0032259">
    <property type="term" value="P:methylation"/>
    <property type="evidence" value="ECO:0007669"/>
    <property type="project" value="UniProtKB-KW"/>
</dbReference>
<dbReference type="GO" id="GO:0008610">
    <property type="term" value="P:lipid biosynthetic process"/>
    <property type="evidence" value="ECO:0007669"/>
    <property type="project" value="InterPro"/>
</dbReference>
<organism evidence="3 4">
    <name type="scientific">Pocillopora meandrina</name>
    <dbReference type="NCBI Taxonomy" id="46732"/>
    <lineage>
        <taxon>Eukaryota</taxon>
        <taxon>Metazoa</taxon>
        <taxon>Cnidaria</taxon>
        <taxon>Anthozoa</taxon>
        <taxon>Hexacorallia</taxon>
        <taxon>Scleractinia</taxon>
        <taxon>Astrocoeniina</taxon>
        <taxon>Pocilloporidae</taxon>
        <taxon>Pocillopora</taxon>
    </lineage>
</organism>
<dbReference type="InterPro" id="IPR007072">
    <property type="entry name" value="RNMT_CmcI"/>
</dbReference>
<dbReference type="EMBL" id="CALNXJ010000003">
    <property type="protein sequence ID" value="CAH3036627.1"/>
    <property type="molecule type" value="Genomic_DNA"/>
</dbReference>
<reference evidence="3 4" key="1">
    <citation type="submission" date="2022-05" db="EMBL/GenBank/DDBJ databases">
        <authorList>
            <consortium name="Genoscope - CEA"/>
            <person name="William W."/>
        </authorList>
    </citation>
    <scope>NUCLEOTIDE SEQUENCE [LARGE SCALE GENOMIC DNA]</scope>
</reference>
<evidence type="ECO:0000256" key="1">
    <source>
        <dbReference type="ARBA" id="ARBA00022603"/>
    </source>
</evidence>
<evidence type="ECO:0000313" key="4">
    <source>
        <dbReference type="Proteomes" id="UP001159428"/>
    </source>
</evidence>
<dbReference type="Pfam" id="PF04989">
    <property type="entry name" value="RMNT_CmcI"/>
    <property type="match status" value="1"/>
</dbReference>
<evidence type="ECO:0000313" key="3">
    <source>
        <dbReference type="EMBL" id="CAH3036627.1"/>
    </source>
</evidence>
<evidence type="ECO:0000256" key="2">
    <source>
        <dbReference type="ARBA" id="ARBA00022679"/>
    </source>
</evidence>
<evidence type="ECO:0008006" key="5">
    <source>
        <dbReference type="Google" id="ProtNLM"/>
    </source>
</evidence>
<gene>
    <name evidence="3" type="ORF">PMEA_00016997</name>
</gene>
<name>A0AAU9VWR5_9CNID</name>
<protein>
    <recommendedName>
        <fullName evidence="5">Rhamnosyl O-methyltransferase</fullName>
    </recommendedName>
</protein>
<feature type="non-terminal residue" evidence="3">
    <location>
        <position position="1"/>
    </location>
</feature>